<dbReference type="RefSeq" id="WP_132415864.1">
    <property type="nucleotide sequence ID" value="NZ_SKFG01000001.1"/>
</dbReference>
<reference evidence="1 2" key="1">
    <citation type="submission" date="2019-03" db="EMBL/GenBank/DDBJ databases">
        <authorList>
            <person name="Kim M.K.M."/>
        </authorList>
    </citation>
    <scope>NUCLEOTIDE SEQUENCE [LARGE SCALE GENOMIC DNA]</scope>
    <source>
        <strain evidence="1 2">18JY21-1</strain>
    </source>
</reference>
<dbReference type="Proteomes" id="UP000295418">
    <property type="component" value="Unassembled WGS sequence"/>
</dbReference>
<accession>A0A4R4EN43</accession>
<gene>
    <name evidence="1" type="ORF">E0485_01605</name>
</gene>
<comment type="caution">
    <text evidence="1">The sequence shown here is derived from an EMBL/GenBank/DDBJ whole genome shotgun (WGS) entry which is preliminary data.</text>
</comment>
<keyword evidence="1" id="KW-0808">Transferase</keyword>
<evidence type="ECO:0000313" key="1">
    <source>
        <dbReference type="EMBL" id="TCZ81003.1"/>
    </source>
</evidence>
<name>A0A4R4EN43_9BACL</name>
<dbReference type="Pfam" id="PF06042">
    <property type="entry name" value="NTP_transf_6"/>
    <property type="match status" value="1"/>
</dbReference>
<sequence length="188" mass="22582">MQSNKVRSKYDEEFLALIRNNREIMRDLERIRELKMPESYIAAGYIRNYIWDHIHGYVNRTPLNDIDVIYYDPEQLDEVNDLQYEQMLIEQTGNPIWSVKNQARMHIGYGIEPYTGIENAISRWPENVTGIAIRLEEDDRITYLCPHGLDDIFECRVRQSPFFHDRAKYENRVSTKNWIEIWPKLQIE</sequence>
<dbReference type="InterPro" id="IPR009267">
    <property type="entry name" value="NTP_transf_6"/>
</dbReference>
<dbReference type="GO" id="GO:0016740">
    <property type="term" value="F:transferase activity"/>
    <property type="evidence" value="ECO:0007669"/>
    <property type="project" value="UniProtKB-KW"/>
</dbReference>
<keyword evidence="2" id="KW-1185">Reference proteome</keyword>
<dbReference type="PANTHER" id="PTHR39166">
    <property type="entry name" value="BLL1166 PROTEIN"/>
    <property type="match status" value="1"/>
</dbReference>
<dbReference type="EMBL" id="SKFG01000001">
    <property type="protein sequence ID" value="TCZ81003.1"/>
    <property type="molecule type" value="Genomic_DNA"/>
</dbReference>
<protein>
    <submittedName>
        <fullName evidence="1">Nucleotidyltransferase family protein</fullName>
    </submittedName>
</protein>
<organism evidence="1 2">
    <name type="scientific">Paenibacillus albiflavus</name>
    <dbReference type="NCBI Taxonomy" id="2545760"/>
    <lineage>
        <taxon>Bacteria</taxon>
        <taxon>Bacillati</taxon>
        <taxon>Bacillota</taxon>
        <taxon>Bacilli</taxon>
        <taxon>Bacillales</taxon>
        <taxon>Paenibacillaceae</taxon>
        <taxon>Paenibacillus</taxon>
    </lineage>
</organism>
<evidence type="ECO:0000313" key="2">
    <source>
        <dbReference type="Proteomes" id="UP000295418"/>
    </source>
</evidence>
<dbReference type="OrthoDB" id="1901124at2"/>
<dbReference type="PANTHER" id="PTHR39166:SF1">
    <property type="entry name" value="BLL1166 PROTEIN"/>
    <property type="match status" value="1"/>
</dbReference>
<dbReference type="AlphaFoldDB" id="A0A4R4EN43"/>
<proteinExistence type="predicted"/>